<evidence type="ECO:0000256" key="8">
    <source>
        <dbReference type="ARBA" id="ARBA00023125"/>
    </source>
</evidence>
<keyword evidence="11" id="KW-0464">Manganese</keyword>
<evidence type="ECO:0000256" key="4">
    <source>
        <dbReference type="ARBA" id="ARBA00022490"/>
    </source>
</evidence>
<dbReference type="SMART" id="SM00529">
    <property type="entry name" value="HTH_DTXR"/>
    <property type="match status" value="1"/>
</dbReference>
<evidence type="ECO:0000313" key="15">
    <source>
        <dbReference type="Proteomes" id="UP000268291"/>
    </source>
</evidence>
<dbReference type="InterPro" id="IPR036388">
    <property type="entry name" value="WH-like_DNA-bd_sf"/>
</dbReference>
<dbReference type="PANTHER" id="PTHR33238">
    <property type="entry name" value="IRON (METAL) DEPENDENT REPRESSOR, DTXR FAMILY"/>
    <property type="match status" value="1"/>
</dbReference>
<evidence type="ECO:0000256" key="7">
    <source>
        <dbReference type="ARBA" id="ARBA00023015"/>
    </source>
</evidence>
<dbReference type="SMART" id="SM00899">
    <property type="entry name" value="FeoA"/>
    <property type="match status" value="1"/>
</dbReference>
<dbReference type="SUPFAM" id="SSF50037">
    <property type="entry name" value="C-terminal domain of transcriptional repressors"/>
    <property type="match status" value="1"/>
</dbReference>
<keyword evidence="10" id="KW-0804">Transcription</keyword>
<keyword evidence="4" id="KW-0963">Cytoplasm</keyword>
<keyword evidence="8" id="KW-0238">DNA-binding</keyword>
<dbReference type="InterPro" id="IPR007167">
    <property type="entry name" value="Fe-transptr_FeoA-like"/>
</dbReference>
<dbReference type="InterPro" id="IPR001367">
    <property type="entry name" value="Fe_dep_repressor"/>
</dbReference>
<evidence type="ECO:0000256" key="12">
    <source>
        <dbReference type="ARBA" id="ARBA00032593"/>
    </source>
</evidence>
<dbReference type="Pfam" id="PF01325">
    <property type="entry name" value="Fe_dep_repress"/>
    <property type="match status" value="1"/>
</dbReference>
<dbReference type="Gene3D" id="1.10.60.10">
    <property type="entry name" value="Iron dependent repressor, metal binding and dimerisation domain"/>
    <property type="match status" value="1"/>
</dbReference>
<dbReference type="EMBL" id="RZGY01000004">
    <property type="protein sequence ID" value="RUQ82023.1"/>
    <property type="molecule type" value="Genomic_DNA"/>
</dbReference>
<evidence type="ECO:0000259" key="13">
    <source>
        <dbReference type="PROSITE" id="PS50944"/>
    </source>
</evidence>
<accession>A0ABY0C3V4</accession>
<keyword evidence="9" id="KW-0010">Activator</keyword>
<gene>
    <name evidence="14" type="ORF">ELQ93_17210</name>
</gene>
<dbReference type="InterPro" id="IPR011991">
    <property type="entry name" value="ArsR-like_HTH"/>
</dbReference>
<evidence type="ECO:0000256" key="10">
    <source>
        <dbReference type="ARBA" id="ARBA00023163"/>
    </source>
</evidence>
<dbReference type="Pfam" id="PF02742">
    <property type="entry name" value="Fe_dep_repr_C"/>
    <property type="match status" value="1"/>
</dbReference>
<name>A0ABY0C3V4_9MICO</name>
<dbReference type="InterPro" id="IPR036390">
    <property type="entry name" value="WH_DNA-bd_sf"/>
</dbReference>
<evidence type="ECO:0000256" key="11">
    <source>
        <dbReference type="ARBA" id="ARBA00023211"/>
    </source>
</evidence>
<evidence type="ECO:0000256" key="6">
    <source>
        <dbReference type="ARBA" id="ARBA00023004"/>
    </source>
</evidence>
<reference evidence="14 15" key="1">
    <citation type="submission" date="2018-12" db="EMBL/GenBank/DDBJ databases">
        <authorList>
            <person name="hu s."/>
            <person name="Xu Y."/>
            <person name="Xu B."/>
            <person name="Li F."/>
        </authorList>
    </citation>
    <scope>NUCLEOTIDE SEQUENCE [LARGE SCALE GENOMIC DNA]</scope>
    <source>
        <strain evidence="14 15">KSW2-17</strain>
    </source>
</reference>
<evidence type="ECO:0000256" key="5">
    <source>
        <dbReference type="ARBA" id="ARBA00022491"/>
    </source>
</evidence>
<dbReference type="Pfam" id="PF04023">
    <property type="entry name" value="FeoA"/>
    <property type="match status" value="1"/>
</dbReference>
<sequence length="256" mass="27807">MACSWLRSVAGCGGGRRAASRSRRRIATVDLDRLTRMAQDFVSAIWKSEEWSDAPATAGDIAARMGIATSTVSGNLRKLVADGLIEHERYGAVTLTAEGRVAAVQMVRRHRLLETYLVERLGYGWDEVHEEAEHLEHAASETFIDRIDRDLGFPVRDPHGDLIPRRDGRVASSDAVALTELAVGGTGVIARISDEDPALLRYLAGHGLGLDSRVSVRDRVDVAGVIVLARVDDGSETVTELGVLAARAIFVLRDED</sequence>
<dbReference type="InterPro" id="IPR022689">
    <property type="entry name" value="Iron_dep_repressor"/>
</dbReference>
<keyword evidence="5" id="KW-0678">Repressor</keyword>
<comment type="caution">
    <text evidence="14">The sequence shown here is derived from an EMBL/GenBank/DDBJ whole genome shotgun (WGS) entry which is preliminary data.</text>
</comment>
<dbReference type="InterPro" id="IPR036421">
    <property type="entry name" value="Fe_dep_repressor_sf"/>
</dbReference>
<evidence type="ECO:0000313" key="14">
    <source>
        <dbReference type="EMBL" id="RUQ82023.1"/>
    </source>
</evidence>
<comment type="similarity">
    <text evidence="2">Belongs to the DtxR/MntR family.</text>
</comment>
<dbReference type="Gene3D" id="2.30.30.90">
    <property type="match status" value="1"/>
</dbReference>
<dbReference type="Gene3D" id="1.10.10.10">
    <property type="entry name" value="Winged helix-like DNA-binding domain superfamily/Winged helix DNA-binding domain"/>
    <property type="match status" value="1"/>
</dbReference>
<comment type="subunit">
    <text evidence="3">Homodimer.</text>
</comment>
<dbReference type="SUPFAM" id="SSF46785">
    <property type="entry name" value="Winged helix' DNA-binding domain"/>
    <property type="match status" value="1"/>
</dbReference>
<dbReference type="InterPro" id="IPR022687">
    <property type="entry name" value="HTH_DTXR"/>
</dbReference>
<dbReference type="CDD" id="cd00090">
    <property type="entry name" value="HTH_ARSR"/>
    <property type="match status" value="1"/>
</dbReference>
<keyword evidence="6" id="KW-0408">Iron</keyword>
<evidence type="ECO:0000256" key="2">
    <source>
        <dbReference type="ARBA" id="ARBA00007871"/>
    </source>
</evidence>
<dbReference type="InterPro" id="IPR038157">
    <property type="entry name" value="FeoA_core_dom"/>
</dbReference>
<dbReference type="SUPFAM" id="SSF47979">
    <property type="entry name" value="Iron-dependent repressor protein, dimerization domain"/>
    <property type="match status" value="1"/>
</dbReference>
<protein>
    <recommendedName>
        <fullName evidence="12">Manganese transport regulator</fullName>
    </recommendedName>
</protein>
<proteinExistence type="inferred from homology"/>
<dbReference type="InterPro" id="IPR008988">
    <property type="entry name" value="Transcriptional_repressor_C"/>
</dbReference>
<evidence type="ECO:0000256" key="9">
    <source>
        <dbReference type="ARBA" id="ARBA00023159"/>
    </source>
</evidence>
<dbReference type="PROSITE" id="PS50944">
    <property type="entry name" value="HTH_DTXR"/>
    <property type="match status" value="1"/>
</dbReference>
<evidence type="ECO:0000256" key="1">
    <source>
        <dbReference type="ARBA" id="ARBA00004496"/>
    </source>
</evidence>
<comment type="subcellular location">
    <subcellularLocation>
        <location evidence="1">Cytoplasm</location>
    </subcellularLocation>
</comment>
<keyword evidence="15" id="KW-1185">Reference proteome</keyword>
<keyword evidence="7" id="KW-0805">Transcription regulation</keyword>
<evidence type="ECO:0000256" key="3">
    <source>
        <dbReference type="ARBA" id="ARBA00011738"/>
    </source>
</evidence>
<dbReference type="Proteomes" id="UP000268291">
    <property type="component" value="Unassembled WGS sequence"/>
</dbReference>
<dbReference type="InterPro" id="IPR050536">
    <property type="entry name" value="DtxR_MntR_Metal-Reg"/>
</dbReference>
<dbReference type="PANTHER" id="PTHR33238:SF11">
    <property type="entry name" value="TRANSCRIPTIONAL REGULATOR MNTR"/>
    <property type="match status" value="1"/>
</dbReference>
<feature type="domain" description="HTH dtxR-type" evidence="13">
    <location>
        <begin position="34"/>
        <end position="96"/>
    </location>
</feature>
<organism evidence="14 15">
    <name type="scientific">Labedella gwakjiensis</name>
    <dbReference type="NCBI Taxonomy" id="390269"/>
    <lineage>
        <taxon>Bacteria</taxon>
        <taxon>Bacillati</taxon>
        <taxon>Actinomycetota</taxon>
        <taxon>Actinomycetes</taxon>
        <taxon>Micrococcales</taxon>
        <taxon>Microbacteriaceae</taxon>
        <taxon>Labedella</taxon>
    </lineage>
</organism>